<name>A0A248THE7_9BACI</name>
<evidence type="ECO:0000313" key="2">
    <source>
        <dbReference type="Proteomes" id="UP000215137"/>
    </source>
</evidence>
<gene>
    <name evidence="1" type="ORF">CKF48_09520</name>
</gene>
<dbReference type="RefSeq" id="WP_095371116.1">
    <property type="nucleotide sequence ID" value="NZ_CP022983.1"/>
</dbReference>
<proteinExistence type="predicted"/>
<organism evidence="1 2">
    <name type="scientific">Cytobacillus kochii</name>
    <dbReference type="NCBI Taxonomy" id="859143"/>
    <lineage>
        <taxon>Bacteria</taxon>
        <taxon>Bacillati</taxon>
        <taxon>Bacillota</taxon>
        <taxon>Bacilli</taxon>
        <taxon>Bacillales</taxon>
        <taxon>Bacillaceae</taxon>
        <taxon>Cytobacillus</taxon>
    </lineage>
</organism>
<dbReference type="OrthoDB" id="2840994at2"/>
<dbReference type="KEGG" id="bko:CKF48_09520"/>
<dbReference type="Proteomes" id="UP000215137">
    <property type="component" value="Chromosome"/>
</dbReference>
<reference evidence="1 2" key="1">
    <citation type="submission" date="2017-08" db="EMBL/GenBank/DDBJ databases">
        <title>Complete Genome Sequence of Bacillus kochii Oregon-R-modENCODE STRAIN BDGP4, isolated from Drosophila melanogaster gut.</title>
        <authorList>
            <person name="Wan K.H."/>
            <person name="Yu C."/>
            <person name="Park S."/>
            <person name="Hammonds A.S."/>
            <person name="Booth B.W."/>
            <person name="Celniker S.E."/>
        </authorList>
    </citation>
    <scope>NUCLEOTIDE SEQUENCE [LARGE SCALE GENOMIC DNA]</scope>
    <source>
        <strain evidence="1 2">BDGP4</strain>
    </source>
</reference>
<protein>
    <submittedName>
        <fullName evidence="1">Uncharacterized protein</fullName>
    </submittedName>
</protein>
<evidence type="ECO:0000313" key="1">
    <source>
        <dbReference type="EMBL" id="ASV67542.1"/>
    </source>
</evidence>
<sequence length="208" mass="24939">MKYVKIIRIDDKGFNCKPYNSNAFCHSLEFIDSEIKDLNKINQPIKKSSLYSPEYNNDNWSGCFCFLDEFNPKLLSSSGALAMRYGEKINIKMIPSDALIWVRNCSYMGMKTPFFSKFCYSYEHENNEYWSSEVSTFSSYKWVKMRVDLALERTRLWKERNDWVPEWITEFYLMESQLFSLKNASIREEILTRINYTYKPKFQIFKTK</sequence>
<dbReference type="EMBL" id="CP022983">
    <property type="protein sequence ID" value="ASV67542.1"/>
    <property type="molecule type" value="Genomic_DNA"/>
</dbReference>
<accession>A0A248THE7</accession>
<dbReference type="AlphaFoldDB" id="A0A248THE7"/>
<keyword evidence="2" id="KW-1185">Reference proteome</keyword>